<dbReference type="OrthoDB" id="6334099at2"/>
<evidence type="ECO:0000256" key="10">
    <source>
        <dbReference type="ARBA" id="ARBA00060855"/>
    </source>
</evidence>
<keyword evidence="3 11" id="KW-0547">Nucleotide-binding</keyword>
<proteinExistence type="inferred from homology"/>
<evidence type="ECO:0000256" key="9">
    <source>
        <dbReference type="ARBA" id="ARBA00048781"/>
    </source>
</evidence>
<evidence type="ECO:0000256" key="4">
    <source>
        <dbReference type="ARBA" id="ARBA00022801"/>
    </source>
</evidence>
<keyword evidence="14" id="KW-1185">Reference proteome</keyword>
<organism evidence="13 14">
    <name type="scientific">Marinomonas balearica</name>
    <dbReference type="NCBI Taxonomy" id="491947"/>
    <lineage>
        <taxon>Bacteria</taxon>
        <taxon>Pseudomonadati</taxon>
        <taxon>Pseudomonadota</taxon>
        <taxon>Gammaproteobacteria</taxon>
        <taxon>Oceanospirillales</taxon>
        <taxon>Oceanospirillaceae</taxon>
        <taxon>Marinomonas</taxon>
    </lineage>
</organism>
<dbReference type="InterPro" id="IPR029001">
    <property type="entry name" value="ITPase-like_fam"/>
</dbReference>
<dbReference type="Pfam" id="PF01931">
    <property type="entry name" value="NTPase_I-T"/>
    <property type="match status" value="1"/>
</dbReference>
<dbReference type="FunFam" id="3.90.950.10:FF:000002">
    <property type="entry name" value="Inosine/xanthosine triphosphatase"/>
    <property type="match status" value="1"/>
</dbReference>
<dbReference type="GO" id="GO:0009117">
    <property type="term" value="P:nucleotide metabolic process"/>
    <property type="evidence" value="ECO:0007669"/>
    <property type="project" value="UniProtKB-KW"/>
</dbReference>
<dbReference type="GO" id="GO:0006772">
    <property type="term" value="P:thiamine metabolic process"/>
    <property type="evidence" value="ECO:0007669"/>
    <property type="project" value="TreeGrafter"/>
</dbReference>
<dbReference type="InterPro" id="IPR026533">
    <property type="entry name" value="NTPase/PRRC1"/>
</dbReference>
<dbReference type="AlphaFoldDB" id="A0A4R6MEK0"/>
<reference evidence="13 14" key="1">
    <citation type="submission" date="2019-03" db="EMBL/GenBank/DDBJ databases">
        <title>Genomic Encyclopedia of Type Strains, Phase III (KMG-III): the genomes of soil and plant-associated and newly described type strains.</title>
        <authorList>
            <person name="Whitman W."/>
        </authorList>
    </citation>
    <scope>NUCLEOTIDE SEQUENCE [LARGE SCALE GENOMIC DNA]</scope>
    <source>
        <strain evidence="13 14">CECT 7378</strain>
    </source>
</reference>
<dbReference type="NCBIfam" id="NF003459">
    <property type="entry name" value="PRK05074.1"/>
    <property type="match status" value="1"/>
</dbReference>
<protein>
    <recommendedName>
        <fullName evidence="11">Inosine/xanthosine triphosphatase</fullName>
        <shortName evidence="11">ITPase/XTPase</shortName>
        <ecNumber evidence="11">3.6.1.73</ecNumber>
    </recommendedName>
    <alternativeName>
        <fullName evidence="11">Non-canonical purine NTP phosphatase</fullName>
    </alternativeName>
    <alternativeName>
        <fullName evidence="11">Non-standard purine NTP phosphatase</fullName>
    </alternativeName>
    <alternativeName>
        <fullName evidence="11">Nucleoside-triphosphate phosphatase</fullName>
        <shortName evidence="11">NTPase</shortName>
    </alternativeName>
</protein>
<keyword evidence="2 11" id="KW-0479">Metal-binding</keyword>
<dbReference type="EC" id="3.6.1.73" evidence="11"/>
<comment type="function">
    <text evidence="11">Phosphatase that hydrolyzes non-canonical purine nucleotides such as XTP and ITP to their respective diphosphate derivatives. Probably excludes non-canonical purines from DNA/RNA precursor pool, thus preventing their incorporation into DNA/RNA and avoiding chromosomal lesions.</text>
</comment>
<comment type="cofactor">
    <cofactor evidence="11">
        <name>Mg(2+)</name>
        <dbReference type="ChEBI" id="CHEBI:18420"/>
    </cofactor>
    <cofactor evidence="11">
        <name>Mn(2+)</name>
        <dbReference type="ChEBI" id="CHEBI:29035"/>
    </cofactor>
    <text evidence="11">Binds 1 divalent metal cation per subunit; can use either Mg(2+) or Mn(2+).</text>
</comment>
<evidence type="ECO:0000256" key="2">
    <source>
        <dbReference type="ARBA" id="ARBA00022723"/>
    </source>
</evidence>
<name>A0A4R6MEK0_9GAMM</name>
<evidence type="ECO:0000313" key="14">
    <source>
        <dbReference type="Proteomes" id="UP000294656"/>
    </source>
</evidence>
<comment type="catalytic activity">
    <reaction evidence="9 11">
        <text>XTP + H2O = XDP + phosphate + H(+)</text>
        <dbReference type="Rhea" id="RHEA:28406"/>
        <dbReference type="ChEBI" id="CHEBI:15377"/>
        <dbReference type="ChEBI" id="CHEBI:15378"/>
        <dbReference type="ChEBI" id="CHEBI:43474"/>
        <dbReference type="ChEBI" id="CHEBI:59884"/>
        <dbReference type="ChEBI" id="CHEBI:61314"/>
        <dbReference type="EC" id="3.6.1.73"/>
    </reaction>
</comment>
<keyword evidence="7 11" id="KW-0464">Manganese</keyword>
<accession>A0A4R6MEK0</accession>
<evidence type="ECO:0000256" key="5">
    <source>
        <dbReference type="ARBA" id="ARBA00022842"/>
    </source>
</evidence>
<evidence type="ECO:0000256" key="1">
    <source>
        <dbReference type="ARBA" id="ARBA00001936"/>
    </source>
</evidence>
<gene>
    <name evidence="13" type="ORF">DFP79_1054</name>
</gene>
<dbReference type="InterPro" id="IPR050299">
    <property type="entry name" value="YjjX_NTPase"/>
</dbReference>
<dbReference type="GO" id="GO:0103023">
    <property type="term" value="F:ITPase activity"/>
    <property type="evidence" value="ECO:0007669"/>
    <property type="project" value="UniProtKB-EC"/>
</dbReference>
<dbReference type="RefSeq" id="WP_133502854.1">
    <property type="nucleotide sequence ID" value="NZ_SNXC01000009.1"/>
</dbReference>
<dbReference type="HAMAP" id="MF_00648">
    <property type="entry name" value="Non_canon_purine_NTPase_YjjX"/>
    <property type="match status" value="1"/>
</dbReference>
<evidence type="ECO:0000256" key="11">
    <source>
        <dbReference type="HAMAP-Rule" id="MF_00648"/>
    </source>
</evidence>
<dbReference type="Gene3D" id="3.90.950.10">
    <property type="match status" value="1"/>
</dbReference>
<feature type="domain" description="Non-canonical purine NTP phosphatase/PRRC1" evidence="12">
    <location>
        <begin position="10"/>
        <end position="180"/>
    </location>
</feature>
<comment type="caution">
    <text evidence="11">Lacks conserved residue(s) required for the propagation of feature annotation.</text>
</comment>
<dbReference type="PANTHER" id="PTHR34699">
    <property type="match status" value="1"/>
</dbReference>
<comment type="subunit">
    <text evidence="11">Homodimer.</text>
</comment>
<comment type="cofactor">
    <cofactor evidence="1">
        <name>Mn(2+)</name>
        <dbReference type="ChEBI" id="CHEBI:29035"/>
    </cofactor>
</comment>
<dbReference type="InterPro" id="IPR002786">
    <property type="entry name" value="Non_canon_purine_NTPase"/>
</dbReference>
<comment type="caution">
    <text evidence="13">The sequence shown here is derived from an EMBL/GenBank/DDBJ whole genome shotgun (WGS) entry which is preliminary data.</text>
</comment>
<dbReference type="Proteomes" id="UP000294656">
    <property type="component" value="Unassembled WGS sequence"/>
</dbReference>
<dbReference type="EMBL" id="SNXC01000009">
    <property type="protein sequence ID" value="TDP00035.1"/>
    <property type="molecule type" value="Genomic_DNA"/>
</dbReference>
<keyword evidence="6 11" id="KW-0546">Nucleotide metabolism</keyword>
<evidence type="ECO:0000313" key="13">
    <source>
        <dbReference type="EMBL" id="TDP00035.1"/>
    </source>
</evidence>
<evidence type="ECO:0000256" key="8">
    <source>
        <dbReference type="ARBA" id="ARBA00048174"/>
    </source>
</evidence>
<keyword evidence="5 11" id="KW-0460">Magnesium</keyword>
<sequence>MSVVLRILVGSNNPVKIGAAHKAFSTAFPDYSIHSEGMNAPSNVPDQPMTELDTRLGAENRTAYCEQSDKERSYDYYVAMEGGVDKFSEGPATFAYISIRGQHNEQQARRHSVGRSANLPLPKRIYERLQAGEELGHVMDDVFNQTNIKQKGGAIGLLTNHLATRESIYIDAITLALAPYFHPEHYL</sequence>
<evidence type="ECO:0000256" key="6">
    <source>
        <dbReference type="ARBA" id="ARBA00023080"/>
    </source>
</evidence>
<comment type="similarity">
    <text evidence="10 11">Belongs to the YjjX NTPase family.</text>
</comment>
<dbReference type="PANTHER" id="PTHR34699:SF2">
    <property type="entry name" value="NON-CANONICAL PURINE NTP PHOSPHATASE_PRRC1 DOMAIN-CONTAINING PROTEIN"/>
    <property type="match status" value="1"/>
</dbReference>
<evidence type="ECO:0000256" key="7">
    <source>
        <dbReference type="ARBA" id="ARBA00023211"/>
    </source>
</evidence>
<dbReference type="SUPFAM" id="SSF52972">
    <property type="entry name" value="ITPase-like"/>
    <property type="match status" value="1"/>
</dbReference>
<evidence type="ECO:0000256" key="3">
    <source>
        <dbReference type="ARBA" id="ARBA00022741"/>
    </source>
</evidence>
<keyword evidence="4 11" id="KW-0378">Hydrolase</keyword>
<dbReference type="GO" id="GO:0000166">
    <property type="term" value="F:nucleotide binding"/>
    <property type="evidence" value="ECO:0007669"/>
    <property type="project" value="UniProtKB-KW"/>
</dbReference>
<evidence type="ECO:0000259" key="12">
    <source>
        <dbReference type="Pfam" id="PF01931"/>
    </source>
</evidence>
<dbReference type="GO" id="GO:0046872">
    <property type="term" value="F:metal ion binding"/>
    <property type="evidence" value="ECO:0007669"/>
    <property type="project" value="UniProtKB-KW"/>
</dbReference>
<comment type="catalytic activity">
    <reaction evidence="8 11">
        <text>ITP + H2O = IDP + phosphate + H(+)</text>
        <dbReference type="Rhea" id="RHEA:28330"/>
        <dbReference type="ChEBI" id="CHEBI:15377"/>
        <dbReference type="ChEBI" id="CHEBI:15378"/>
        <dbReference type="ChEBI" id="CHEBI:43474"/>
        <dbReference type="ChEBI" id="CHEBI:58280"/>
        <dbReference type="ChEBI" id="CHEBI:61402"/>
        <dbReference type="EC" id="3.6.1.73"/>
    </reaction>
</comment>